<dbReference type="InterPro" id="IPR013042">
    <property type="entry name" value="DUF1592"/>
</dbReference>
<dbReference type="Pfam" id="PF07627">
    <property type="entry name" value="PSCyt3"/>
    <property type="match status" value="1"/>
</dbReference>
<sequence length="754" mass="85197">MRHGFLRTTALALAAALIGACGSDKSGGDEECLSNDRFFAKKVWAPILSEKCYACHNSAGQANKSNMVLQPATQTGFMEANFAKVAHIASYEIRGTSLLLLKPSNQIEHGGGLQIAKDGPEYKALQELIGRLANPVTCGSPDLSGFYRGLDILDARSTLRKAALAIVGRLPTEEEDARVATVGESAIESIVDEMMTEESFFDRLKVAFNDRLLTDRYVLGNRAVDLLDAADFPNRRWHVDLDEATTDPELFAKAKRWTNESVAREPLELVAHVVRNDRPFGEILTADYRLVNPFSAKVYGMDDLRFKDPLDPREWREGRLKEGELAGVLGSPMFLNRFPTTSTNRNRKRARMVYQFFLATDLLKLAERPVDPTSIEDFNPTMYNPNCTVCHNNMDPVAGAFQNWDERGRYRPPADGWHKDMLPPGFKDRTIPFEQRRQSLPWLGKEIAADPLFATSTVYTAYTMLTGQAPLTPPADPLAPDYELRQDAYEAQNELFKEIATAFTRENQNFKGVVKRLVMSPWFRAYNVMAGKEEAFDDVGTARFLGPEQLNAKIWATTGFPWRVWGDTPDYLTDRNQYLIFYGGIDSEAVTDRISAPNGVMANVAQRMANEVACWFVPWDLTAPAHERKLLPLVELGYEPEDANGFEIPGAVDAIRENIRYLHQRLLGETLPVGDPELERSYRLFVDTWRDGRDAVAKNAESRWLPGNCRANREFWTREPLPDALKVEDDSRYTIRAWMAVTTYLLSDYKFLHE</sequence>
<dbReference type="KEGG" id="vin:AKJ08_2393"/>
<dbReference type="EMBL" id="CP012332">
    <property type="protein sequence ID" value="AKU92006.1"/>
    <property type="molecule type" value="Genomic_DNA"/>
</dbReference>
<feature type="domain" description="DUF1588" evidence="1">
    <location>
        <begin position="327"/>
        <end position="411"/>
    </location>
</feature>
<accession>A0A0K1PF11</accession>
<reference evidence="3 4" key="1">
    <citation type="submission" date="2015-08" db="EMBL/GenBank/DDBJ databases">
        <authorList>
            <person name="Babu N.S."/>
            <person name="Beckwith C.J."/>
            <person name="Beseler K.G."/>
            <person name="Brison A."/>
            <person name="Carone J.V."/>
            <person name="Caskin T.P."/>
            <person name="Diamond M."/>
            <person name="Durham M.E."/>
            <person name="Foxe J.M."/>
            <person name="Go M."/>
            <person name="Henderson B.A."/>
            <person name="Jones I.B."/>
            <person name="McGettigan J.A."/>
            <person name="Micheletti S.J."/>
            <person name="Nasrallah M.E."/>
            <person name="Ortiz D."/>
            <person name="Piller C.R."/>
            <person name="Privatt S.R."/>
            <person name="Schneider S.L."/>
            <person name="Sharp S."/>
            <person name="Smith T.C."/>
            <person name="Stanton J.D."/>
            <person name="Ullery H.E."/>
            <person name="Wilson R.J."/>
            <person name="Serrano M.G."/>
            <person name="Buck G."/>
            <person name="Lee V."/>
            <person name="Wang Y."/>
            <person name="Carvalho R."/>
            <person name="Voegtly L."/>
            <person name="Shi R."/>
            <person name="Duckworth R."/>
            <person name="Johnson A."/>
            <person name="Loviza R."/>
            <person name="Walstead R."/>
            <person name="Shah Z."/>
            <person name="Kiflezghi M."/>
            <person name="Wade K."/>
            <person name="Ball S.L."/>
            <person name="Bradley K.W."/>
            <person name="Asai D.J."/>
            <person name="Bowman C.A."/>
            <person name="Russell D.A."/>
            <person name="Pope W.H."/>
            <person name="Jacobs-Sera D."/>
            <person name="Hendrix R.W."/>
            <person name="Hatfull G.F."/>
        </authorList>
    </citation>
    <scope>NUCLEOTIDE SEQUENCE [LARGE SCALE GENOMIC DNA]</scope>
    <source>
        <strain evidence="3 4">DSM 27710</strain>
    </source>
</reference>
<keyword evidence="4" id="KW-1185">Reference proteome</keyword>
<dbReference type="InterPro" id="IPR013039">
    <property type="entry name" value="DUF1588"/>
</dbReference>
<dbReference type="Proteomes" id="UP000055590">
    <property type="component" value="Chromosome"/>
</dbReference>
<evidence type="ECO:0000313" key="3">
    <source>
        <dbReference type="EMBL" id="AKU92006.1"/>
    </source>
</evidence>
<protein>
    <recommendedName>
        <fullName evidence="5">Cellulose-binding domain protein</fullName>
    </recommendedName>
</protein>
<feature type="domain" description="DUF1592" evidence="2">
    <location>
        <begin position="240"/>
        <end position="301"/>
    </location>
</feature>
<dbReference type="PROSITE" id="PS51257">
    <property type="entry name" value="PROKAR_LIPOPROTEIN"/>
    <property type="match status" value="1"/>
</dbReference>
<dbReference type="STRING" id="1391653.AKJ08_2393"/>
<dbReference type="AlphaFoldDB" id="A0A0K1PF11"/>
<evidence type="ECO:0000313" key="4">
    <source>
        <dbReference type="Proteomes" id="UP000055590"/>
    </source>
</evidence>
<dbReference type="Pfam" id="PF07631">
    <property type="entry name" value="PSD4"/>
    <property type="match status" value="1"/>
</dbReference>
<evidence type="ECO:0008006" key="5">
    <source>
        <dbReference type="Google" id="ProtNLM"/>
    </source>
</evidence>
<dbReference type="RefSeq" id="WP_050726234.1">
    <property type="nucleotide sequence ID" value="NZ_CP012332.1"/>
</dbReference>
<evidence type="ECO:0000259" key="1">
    <source>
        <dbReference type="Pfam" id="PF07627"/>
    </source>
</evidence>
<evidence type="ECO:0000259" key="2">
    <source>
        <dbReference type="Pfam" id="PF07631"/>
    </source>
</evidence>
<name>A0A0K1PF11_9BACT</name>
<proteinExistence type="predicted"/>
<gene>
    <name evidence="3" type="ORF">AKJ08_2393</name>
</gene>
<organism evidence="3 4">
    <name type="scientific">Vulgatibacter incomptus</name>
    <dbReference type="NCBI Taxonomy" id="1391653"/>
    <lineage>
        <taxon>Bacteria</taxon>
        <taxon>Pseudomonadati</taxon>
        <taxon>Myxococcota</taxon>
        <taxon>Myxococcia</taxon>
        <taxon>Myxococcales</taxon>
        <taxon>Cystobacterineae</taxon>
        <taxon>Vulgatibacteraceae</taxon>
        <taxon>Vulgatibacter</taxon>
    </lineage>
</organism>